<name>A0A5C5ZA88_9BACT</name>
<gene>
    <name evidence="1" type="ORF">CA13_57180</name>
</gene>
<dbReference type="AlphaFoldDB" id="A0A5C5ZA88"/>
<evidence type="ECO:0000313" key="2">
    <source>
        <dbReference type="Proteomes" id="UP000315010"/>
    </source>
</evidence>
<dbReference type="OrthoDB" id="7809546at2"/>
<comment type="caution">
    <text evidence="1">The sequence shown here is derived from an EMBL/GenBank/DDBJ whole genome shotgun (WGS) entry which is preliminary data.</text>
</comment>
<evidence type="ECO:0008006" key="3">
    <source>
        <dbReference type="Google" id="ProtNLM"/>
    </source>
</evidence>
<reference evidence="1 2" key="1">
    <citation type="submission" date="2019-02" db="EMBL/GenBank/DDBJ databases">
        <title>Deep-cultivation of Planctomycetes and their phenomic and genomic characterization uncovers novel biology.</title>
        <authorList>
            <person name="Wiegand S."/>
            <person name="Jogler M."/>
            <person name="Boedeker C."/>
            <person name="Pinto D."/>
            <person name="Vollmers J."/>
            <person name="Rivas-Marin E."/>
            <person name="Kohn T."/>
            <person name="Peeters S.H."/>
            <person name="Heuer A."/>
            <person name="Rast P."/>
            <person name="Oberbeckmann S."/>
            <person name="Bunk B."/>
            <person name="Jeske O."/>
            <person name="Meyerdierks A."/>
            <person name="Storesund J.E."/>
            <person name="Kallscheuer N."/>
            <person name="Luecker S."/>
            <person name="Lage O.M."/>
            <person name="Pohl T."/>
            <person name="Merkel B.J."/>
            <person name="Hornburger P."/>
            <person name="Mueller R.-W."/>
            <person name="Bruemmer F."/>
            <person name="Labrenz M."/>
            <person name="Spormann A.M."/>
            <person name="Op Den Camp H."/>
            <person name="Overmann J."/>
            <person name="Amann R."/>
            <person name="Jetten M.S.M."/>
            <person name="Mascher T."/>
            <person name="Medema M.H."/>
            <person name="Devos D.P."/>
            <person name="Kaster A.-K."/>
            <person name="Ovreas L."/>
            <person name="Rohde M."/>
            <person name="Galperin M.Y."/>
            <person name="Jogler C."/>
        </authorList>
    </citation>
    <scope>NUCLEOTIDE SEQUENCE [LARGE SCALE GENOMIC DNA]</scope>
    <source>
        <strain evidence="1 2">CA13</strain>
    </source>
</reference>
<evidence type="ECO:0000313" key="1">
    <source>
        <dbReference type="EMBL" id="TWT84242.1"/>
    </source>
</evidence>
<dbReference type="InterPro" id="IPR036849">
    <property type="entry name" value="Enolase-like_C_sf"/>
</dbReference>
<dbReference type="EMBL" id="SJPJ01000001">
    <property type="protein sequence ID" value="TWT84242.1"/>
    <property type="molecule type" value="Genomic_DNA"/>
</dbReference>
<dbReference type="Gene3D" id="3.20.20.120">
    <property type="entry name" value="Enolase-like C-terminal domain"/>
    <property type="match status" value="1"/>
</dbReference>
<dbReference type="Proteomes" id="UP000315010">
    <property type="component" value="Unassembled WGS sequence"/>
</dbReference>
<protein>
    <recommendedName>
        <fullName evidence="3">Enolase C-terminal domain-containing protein</fullName>
    </recommendedName>
</protein>
<keyword evidence="2" id="KW-1185">Reference proteome</keyword>
<organism evidence="1 2">
    <name type="scientific">Novipirellula herctigrandis</name>
    <dbReference type="NCBI Taxonomy" id="2527986"/>
    <lineage>
        <taxon>Bacteria</taxon>
        <taxon>Pseudomonadati</taxon>
        <taxon>Planctomycetota</taxon>
        <taxon>Planctomycetia</taxon>
        <taxon>Pirellulales</taxon>
        <taxon>Pirellulaceae</taxon>
        <taxon>Novipirellula</taxon>
    </lineage>
</organism>
<accession>A0A5C5ZA88</accession>
<dbReference type="SUPFAM" id="SSF51604">
    <property type="entry name" value="Enolase C-terminal domain-like"/>
    <property type="match status" value="1"/>
</dbReference>
<sequence length="480" mass="54149">MTISLKNVQLRTTHVRTRMPFRYGIATLEMAPYLVVFGEFEINGESSTGISADILPPKWFTKQPEASLDDEIDEMMDVVRCACVHATKIPEQPSVFDWWRELYEAQMSDSDLNHCPPLLKGLGTSLLERAAIDAFCRHHRCPFAQLLRENRFQIRLGDLHPELSDLEPMDLLPSEPRRFVSARHTVGLADPLSSGEIESADRLDDGLPQTLDQCIEYYGLTHFKIKLPADIDTARDRLRAIARTLSEHCQSYAFTLDGNEFFTTPSAFRDYWQELSSDPSVYEFIQHGLLLVEQPLHRDVALSDEVGSVWDAWKHRPPMIIDESDGEIGSFPRALEIGYDGTSHKNCKGVFKGIANACLVRFRNQAKPLRPLTLTGEDLMNLGPIALLQDLAVSAVLGIKHIERNGHHYVAGLQPFTQAIQDATLTHHCDLYCPHHSPSGKTWPRLNITDGRIDLESVNQAPFGYAMYPLTTDFDRVADV</sequence>
<proteinExistence type="predicted"/>
<dbReference type="RefSeq" id="WP_146401869.1">
    <property type="nucleotide sequence ID" value="NZ_SJPJ01000001.1"/>
</dbReference>